<dbReference type="Pfam" id="PF08448">
    <property type="entry name" value="PAS_4"/>
    <property type="match status" value="1"/>
</dbReference>
<feature type="domain" description="EAL" evidence="8">
    <location>
        <begin position="777"/>
        <end position="1030"/>
    </location>
</feature>
<dbReference type="SUPFAM" id="SSF55785">
    <property type="entry name" value="PYP-like sensor domain (PAS domain)"/>
    <property type="match status" value="2"/>
</dbReference>
<dbReference type="PANTHER" id="PTHR44757">
    <property type="entry name" value="DIGUANYLATE CYCLASE DGCP"/>
    <property type="match status" value="1"/>
</dbReference>
<dbReference type="InterPro" id="IPR013656">
    <property type="entry name" value="PAS_4"/>
</dbReference>
<dbReference type="Pfam" id="PF00563">
    <property type="entry name" value="EAL"/>
    <property type="match status" value="1"/>
</dbReference>
<comment type="catalytic activity">
    <reaction evidence="4">
        <text>3',3'-c-di-GMP + H2O = 5'-phosphoguanylyl(3'-&gt;5')guanosine + H(+)</text>
        <dbReference type="Rhea" id="RHEA:24902"/>
        <dbReference type="ChEBI" id="CHEBI:15377"/>
        <dbReference type="ChEBI" id="CHEBI:15378"/>
        <dbReference type="ChEBI" id="CHEBI:58754"/>
        <dbReference type="ChEBI" id="CHEBI:58805"/>
        <dbReference type="EC" id="3.1.4.52"/>
    </reaction>
    <physiologicalReaction direction="left-to-right" evidence="4">
        <dbReference type="Rhea" id="RHEA:24903"/>
    </physiologicalReaction>
</comment>
<proteinExistence type="predicted"/>
<evidence type="ECO:0000259" key="7">
    <source>
        <dbReference type="PROSITE" id="PS50113"/>
    </source>
</evidence>
<dbReference type="Pfam" id="PF13426">
    <property type="entry name" value="PAS_9"/>
    <property type="match status" value="1"/>
</dbReference>
<feature type="domain" description="PAS" evidence="6">
    <location>
        <begin position="488"/>
        <end position="518"/>
    </location>
</feature>
<accession>A0A1R4I5V0</accession>
<feature type="domain" description="GGDEF" evidence="9">
    <location>
        <begin position="630"/>
        <end position="768"/>
    </location>
</feature>
<comment type="caution">
    <text evidence="10">The sequence shown here is derived from an EMBL/GenBank/DDBJ whole genome shotgun (WGS) entry which is preliminary data.</text>
</comment>
<dbReference type="Proteomes" id="UP000196331">
    <property type="component" value="Unassembled WGS sequence"/>
</dbReference>
<dbReference type="PROSITE" id="PS50883">
    <property type="entry name" value="EAL"/>
    <property type="match status" value="1"/>
</dbReference>
<dbReference type="PANTHER" id="PTHR44757:SF2">
    <property type="entry name" value="BIOFILM ARCHITECTURE MAINTENANCE PROTEIN MBAA"/>
    <property type="match status" value="1"/>
</dbReference>
<dbReference type="InterPro" id="IPR000160">
    <property type="entry name" value="GGDEF_dom"/>
</dbReference>
<evidence type="ECO:0000313" key="11">
    <source>
        <dbReference type="Proteomes" id="UP000196331"/>
    </source>
</evidence>
<dbReference type="SUPFAM" id="SSF55073">
    <property type="entry name" value="Nucleotide cyclase"/>
    <property type="match status" value="1"/>
</dbReference>
<comment type="cofactor">
    <cofactor evidence="1">
        <name>Mg(2+)</name>
        <dbReference type="ChEBI" id="CHEBI:18420"/>
    </cofactor>
</comment>
<sequence length="1030" mass="116143">MPVVDILMRKDQNKESEKHADNAFRHQRRNVYALYVIALLLLFSLFGWFLKEQREQEIASAEAQSDARASLIGEWVESIFSQTYHVLVSVADLQNMPDVVSATQMSRMLSDRHRYAPLVQRVVLLDSQGIMIASSGDNHYQGADFSDQDFYKVLSDPDYPMEDIVTPLYWSSEEQTYSLIHALRLTDSSGAFAGMASARVASQAFADMVNQMQIRQGESIALVDATLKLIARNPGDERTQTGGQVEGVTVQRVLDSGQTPWSDVMWSSLDQRERIFWVQRIENYPIWVAVGMDLDEVLAGWRQRAGITIGIFIAIVLLGAWGVRHYLKRIRLAQLLQHRLKELDQARTQAQTGEAQLRTLINSIQDLIIVFDQNNQMTYMHALDEGMLLKGKDSLLGKHYNEVMPPGLSKRFDTVFEQVRQHRQAVTLEYQLRVPRGEHFFQTVASPLVHPDGRFSGTLLVARDITEAKQSEAELNIAAAAFQAHLGIIIADAEGKILKANPMFTQITGYSEAEVIGRDAKMFNSNRHDPGFYRRLWRSVKQQGRWEGEVWNQRKNGDIFPEWVVISSIRNADQQLTHYVATVVDISERKAAEQEIHQLAFYDSVTGLANRRLFMDRLGAALKEARRHRSYGALLLIDIDHFKQVNDVFGHPIGDRLLQGVARLLHQQLRESDTLARLGGDEFAILIQSLDTDATKAAQLAELIAHKLMVAIRRTSSLIEHSVSVTASIGITLLNYSTDEQNEYLQQADMALFQAKARGRDTLCFFDPDMQATLLASTHLERDLRQAQALDQWQLYYQPQVEVNGKTTGVEALLRWQHPERGLVSPGDFIPLLESTGLIIEVGAWVLEKACYQLASWAQHDRFCHLTMSVNISPLQFHDAEFIPRITAIFERTQAPLDRLKLEVTESLFVDAHDSARDKMLFLKALGVRLSLDDFGTGYSSLAYLAQLPLDQLKIDQSFVRQVLTSSANAAIVESTIALAKSLNLEVIAEGVETQAQQAWLFAHGCHAYQGYLFGRPVTIGALEAELDVS</sequence>
<dbReference type="CDD" id="cd00130">
    <property type="entry name" value="PAS"/>
    <property type="match status" value="2"/>
</dbReference>
<evidence type="ECO:0000256" key="5">
    <source>
        <dbReference type="SAM" id="Phobius"/>
    </source>
</evidence>
<keyword evidence="5" id="KW-1133">Transmembrane helix</keyword>
<dbReference type="CDD" id="cd12915">
    <property type="entry name" value="PDC2_DGC_like"/>
    <property type="match status" value="1"/>
</dbReference>
<dbReference type="InterPro" id="IPR029787">
    <property type="entry name" value="Nucleotide_cyclase"/>
</dbReference>
<feature type="domain" description="PAC" evidence="7">
    <location>
        <begin position="426"/>
        <end position="477"/>
    </location>
</feature>
<keyword evidence="5" id="KW-0472">Membrane</keyword>
<dbReference type="EMBL" id="FUKM01000057">
    <property type="protein sequence ID" value="SJN14703.1"/>
    <property type="molecule type" value="Genomic_DNA"/>
</dbReference>
<protein>
    <recommendedName>
        <fullName evidence="2">cyclic-guanylate-specific phosphodiesterase</fullName>
        <ecNumber evidence="2">3.1.4.52</ecNumber>
    </recommendedName>
</protein>
<dbReference type="RefSeq" id="WP_087111002.1">
    <property type="nucleotide sequence ID" value="NZ_FUKM01000057.1"/>
</dbReference>
<reference evidence="10 11" key="1">
    <citation type="submission" date="2017-02" db="EMBL/GenBank/DDBJ databases">
        <authorList>
            <person name="Dridi B."/>
        </authorList>
    </citation>
    <scope>NUCLEOTIDE SEQUENCE [LARGE SCALE GENOMIC DNA]</scope>
    <source>
        <strain evidence="10 11">JB380</strain>
    </source>
</reference>
<name>A0A1R4I5V0_9GAMM</name>
<evidence type="ECO:0000256" key="4">
    <source>
        <dbReference type="ARBA" id="ARBA00051114"/>
    </source>
</evidence>
<dbReference type="PROSITE" id="PS50113">
    <property type="entry name" value="PAC"/>
    <property type="match status" value="2"/>
</dbReference>
<dbReference type="InterPro" id="IPR035919">
    <property type="entry name" value="EAL_sf"/>
</dbReference>
<dbReference type="EC" id="3.1.4.52" evidence="2"/>
<evidence type="ECO:0000259" key="6">
    <source>
        <dbReference type="PROSITE" id="PS50112"/>
    </source>
</evidence>
<dbReference type="SMART" id="SM00086">
    <property type="entry name" value="PAC"/>
    <property type="match status" value="2"/>
</dbReference>
<dbReference type="InterPro" id="IPR035965">
    <property type="entry name" value="PAS-like_dom_sf"/>
</dbReference>
<dbReference type="InterPro" id="IPR052155">
    <property type="entry name" value="Biofilm_reg_signaling"/>
</dbReference>
<organism evidence="10 11">
    <name type="scientific">Halomonas citrativorans</name>
    <dbReference type="NCBI Taxonomy" id="2742612"/>
    <lineage>
        <taxon>Bacteria</taxon>
        <taxon>Pseudomonadati</taxon>
        <taxon>Pseudomonadota</taxon>
        <taxon>Gammaproteobacteria</taxon>
        <taxon>Oceanospirillales</taxon>
        <taxon>Halomonadaceae</taxon>
        <taxon>Halomonas</taxon>
    </lineage>
</organism>
<dbReference type="GO" id="GO:0071732">
    <property type="term" value="P:cellular response to nitric oxide"/>
    <property type="evidence" value="ECO:0007669"/>
    <property type="project" value="UniProtKB-ARBA"/>
</dbReference>
<feature type="domain" description="PAC" evidence="7">
    <location>
        <begin position="546"/>
        <end position="598"/>
    </location>
</feature>
<dbReference type="NCBIfam" id="TIGR00229">
    <property type="entry name" value="sensory_box"/>
    <property type="match status" value="2"/>
</dbReference>
<dbReference type="SMART" id="SM00267">
    <property type="entry name" value="GGDEF"/>
    <property type="match status" value="1"/>
</dbReference>
<dbReference type="OrthoDB" id="9804951at2"/>
<dbReference type="Pfam" id="PF00990">
    <property type="entry name" value="GGDEF"/>
    <property type="match status" value="1"/>
</dbReference>
<dbReference type="PROSITE" id="PS50112">
    <property type="entry name" value="PAS"/>
    <property type="match status" value="1"/>
</dbReference>
<dbReference type="GO" id="GO:0071111">
    <property type="term" value="F:cyclic-guanylate-specific phosphodiesterase activity"/>
    <property type="evidence" value="ECO:0007669"/>
    <property type="project" value="UniProtKB-EC"/>
</dbReference>
<dbReference type="Gene3D" id="3.30.450.20">
    <property type="entry name" value="PAS domain"/>
    <property type="match status" value="4"/>
</dbReference>
<dbReference type="InterPro" id="IPR000014">
    <property type="entry name" value="PAS"/>
</dbReference>
<dbReference type="SUPFAM" id="SSF141868">
    <property type="entry name" value="EAL domain-like"/>
    <property type="match status" value="1"/>
</dbReference>
<dbReference type="FunFam" id="3.20.20.450:FF:000001">
    <property type="entry name" value="Cyclic di-GMP phosphodiesterase yahA"/>
    <property type="match status" value="1"/>
</dbReference>
<dbReference type="Gene3D" id="3.30.70.270">
    <property type="match status" value="1"/>
</dbReference>
<keyword evidence="3" id="KW-0973">c-di-GMP</keyword>
<dbReference type="InterPro" id="IPR043128">
    <property type="entry name" value="Rev_trsase/Diguanyl_cyclase"/>
</dbReference>
<dbReference type="NCBIfam" id="TIGR00254">
    <property type="entry name" value="GGDEF"/>
    <property type="match status" value="1"/>
</dbReference>
<dbReference type="PROSITE" id="PS50887">
    <property type="entry name" value="GGDEF"/>
    <property type="match status" value="1"/>
</dbReference>
<dbReference type="SMART" id="SM00052">
    <property type="entry name" value="EAL"/>
    <property type="match status" value="1"/>
</dbReference>
<keyword evidence="5" id="KW-0812">Transmembrane</keyword>
<dbReference type="AlphaFoldDB" id="A0A1R4I5V0"/>
<evidence type="ECO:0000256" key="2">
    <source>
        <dbReference type="ARBA" id="ARBA00012282"/>
    </source>
</evidence>
<evidence type="ECO:0000259" key="8">
    <source>
        <dbReference type="PROSITE" id="PS50883"/>
    </source>
</evidence>
<feature type="transmembrane region" description="Helical" evidence="5">
    <location>
        <begin position="32"/>
        <end position="50"/>
    </location>
</feature>
<dbReference type="CDD" id="cd12914">
    <property type="entry name" value="PDC1_DGC_like"/>
    <property type="match status" value="1"/>
</dbReference>
<evidence type="ECO:0000313" key="10">
    <source>
        <dbReference type="EMBL" id="SJN14703.1"/>
    </source>
</evidence>
<dbReference type="InterPro" id="IPR001610">
    <property type="entry name" value="PAC"/>
</dbReference>
<dbReference type="CDD" id="cd01949">
    <property type="entry name" value="GGDEF"/>
    <property type="match status" value="1"/>
</dbReference>
<dbReference type="FunFam" id="3.30.70.270:FF:000001">
    <property type="entry name" value="Diguanylate cyclase domain protein"/>
    <property type="match status" value="1"/>
</dbReference>
<dbReference type="SMART" id="SM00091">
    <property type="entry name" value="PAS"/>
    <property type="match status" value="2"/>
</dbReference>
<gene>
    <name evidence="10" type="ORF">CZ787_16470</name>
</gene>
<evidence type="ECO:0000259" key="9">
    <source>
        <dbReference type="PROSITE" id="PS50887"/>
    </source>
</evidence>
<dbReference type="InterPro" id="IPR001633">
    <property type="entry name" value="EAL_dom"/>
</dbReference>
<dbReference type="Gene3D" id="3.20.20.450">
    <property type="entry name" value="EAL domain"/>
    <property type="match status" value="1"/>
</dbReference>
<dbReference type="InterPro" id="IPR000700">
    <property type="entry name" value="PAS-assoc_C"/>
</dbReference>
<dbReference type="CDD" id="cd01948">
    <property type="entry name" value="EAL"/>
    <property type="match status" value="1"/>
</dbReference>
<evidence type="ECO:0000256" key="3">
    <source>
        <dbReference type="ARBA" id="ARBA00022636"/>
    </source>
</evidence>
<evidence type="ECO:0000256" key="1">
    <source>
        <dbReference type="ARBA" id="ARBA00001946"/>
    </source>
</evidence>